<gene>
    <name evidence="2" type="ORF">MU846_12445</name>
</gene>
<name>A0ABT0E9U1_9GAMM</name>
<proteinExistence type="predicted"/>
<dbReference type="EMBL" id="JALKII010000009">
    <property type="protein sequence ID" value="MCK0538518.1"/>
    <property type="molecule type" value="Genomic_DNA"/>
</dbReference>
<feature type="region of interest" description="Disordered" evidence="1">
    <location>
        <begin position="49"/>
        <end position="72"/>
    </location>
</feature>
<evidence type="ECO:0000256" key="1">
    <source>
        <dbReference type="SAM" id="MobiDB-lite"/>
    </source>
</evidence>
<evidence type="ECO:0000313" key="3">
    <source>
        <dbReference type="Proteomes" id="UP001165524"/>
    </source>
</evidence>
<feature type="compositionally biased region" description="Polar residues" evidence="1">
    <location>
        <begin position="61"/>
        <end position="72"/>
    </location>
</feature>
<organism evidence="2 3">
    <name type="scientific">Alcanivorax quisquiliarum</name>
    <dbReference type="NCBI Taxonomy" id="2933565"/>
    <lineage>
        <taxon>Bacteria</taxon>
        <taxon>Pseudomonadati</taxon>
        <taxon>Pseudomonadota</taxon>
        <taxon>Gammaproteobacteria</taxon>
        <taxon>Oceanospirillales</taxon>
        <taxon>Alcanivoracaceae</taxon>
        <taxon>Alcanivorax</taxon>
    </lineage>
</organism>
<accession>A0ABT0E9U1</accession>
<protein>
    <submittedName>
        <fullName evidence="2">Uncharacterized protein</fullName>
    </submittedName>
</protein>
<reference evidence="2" key="1">
    <citation type="submission" date="2022-04" db="EMBL/GenBank/DDBJ databases">
        <title>Alcanivorax sp. CY1518 draft genome sequence.</title>
        <authorList>
            <person name="Zhao G."/>
            <person name="An M."/>
        </authorList>
    </citation>
    <scope>NUCLEOTIDE SEQUENCE</scope>
    <source>
        <strain evidence="2">CY1518</strain>
    </source>
</reference>
<dbReference type="Proteomes" id="UP001165524">
    <property type="component" value="Unassembled WGS sequence"/>
</dbReference>
<keyword evidence="3" id="KW-1185">Reference proteome</keyword>
<comment type="caution">
    <text evidence="2">The sequence shown here is derived from an EMBL/GenBank/DDBJ whole genome shotgun (WGS) entry which is preliminary data.</text>
</comment>
<sequence length="72" mass="7798">MGKVIKISAHAPEKALEQLRRLTGLDFESHPESLLDAPISNGDAAHIRRQALGLPEAPQPHTGNPATSRRAR</sequence>
<dbReference type="RefSeq" id="WP_246953224.1">
    <property type="nucleotide sequence ID" value="NZ_JALKII010000009.1"/>
</dbReference>
<evidence type="ECO:0000313" key="2">
    <source>
        <dbReference type="EMBL" id="MCK0538518.1"/>
    </source>
</evidence>